<feature type="domain" description="DUF58" evidence="3">
    <location>
        <begin position="205"/>
        <end position="291"/>
    </location>
</feature>
<feature type="region of interest" description="Disordered" evidence="1">
    <location>
        <begin position="187"/>
        <end position="213"/>
    </location>
</feature>
<dbReference type="PROSITE" id="PS51257">
    <property type="entry name" value="PROKAR_LIPOPROTEIN"/>
    <property type="match status" value="1"/>
</dbReference>
<proteinExistence type="predicted"/>
<keyword evidence="2" id="KW-1133">Transmembrane helix</keyword>
<name>A0ABV7WGD9_9MICO</name>
<feature type="region of interest" description="Disordered" evidence="1">
    <location>
        <begin position="287"/>
        <end position="307"/>
    </location>
</feature>
<dbReference type="PANTHER" id="PTHR34351">
    <property type="entry name" value="SLR1927 PROTEIN-RELATED"/>
    <property type="match status" value="1"/>
</dbReference>
<keyword evidence="5" id="KW-1185">Reference proteome</keyword>
<dbReference type="Proteomes" id="UP001595685">
    <property type="component" value="Unassembled WGS sequence"/>
</dbReference>
<gene>
    <name evidence="4" type="ORF">ACFOLH_08745</name>
</gene>
<dbReference type="InterPro" id="IPR002881">
    <property type="entry name" value="DUF58"/>
</dbReference>
<accession>A0ABV7WGD9</accession>
<keyword evidence="2" id="KW-0472">Membrane</keyword>
<evidence type="ECO:0000256" key="1">
    <source>
        <dbReference type="SAM" id="MobiDB-lite"/>
    </source>
</evidence>
<feature type="transmembrane region" description="Helical" evidence="2">
    <location>
        <begin position="20"/>
        <end position="37"/>
    </location>
</feature>
<evidence type="ECO:0000313" key="5">
    <source>
        <dbReference type="Proteomes" id="UP001595685"/>
    </source>
</evidence>
<comment type="caution">
    <text evidence="4">The sequence shown here is derived from an EMBL/GenBank/DDBJ whole genome shotgun (WGS) entry which is preliminary data.</text>
</comment>
<feature type="compositionally biased region" description="Basic and acidic residues" evidence="1">
    <location>
        <begin position="204"/>
        <end position="213"/>
    </location>
</feature>
<dbReference type="EMBL" id="JBHRWW010000004">
    <property type="protein sequence ID" value="MFC3688429.1"/>
    <property type="molecule type" value="Genomic_DNA"/>
</dbReference>
<evidence type="ECO:0000256" key="2">
    <source>
        <dbReference type="SAM" id="Phobius"/>
    </source>
</evidence>
<reference evidence="5" key="1">
    <citation type="journal article" date="2019" name="Int. J. Syst. Evol. Microbiol.">
        <title>The Global Catalogue of Microorganisms (GCM) 10K type strain sequencing project: providing services to taxonomists for standard genome sequencing and annotation.</title>
        <authorList>
            <consortium name="The Broad Institute Genomics Platform"/>
            <consortium name="The Broad Institute Genome Sequencing Center for Infectious Disease"/>
            <person name="Wu L."/>
            <person name="Ma J."/>
        </authorList>
    </citation>
    <scope>NUCLEOTIDE SEQUENCE [LARGE SCALE GENOMIC DNA]</scope>
    <source>
        <strain evidence="5">NCAIM B.02333</strain>
    </source>
</reference>
<evidence type="ECO:0000259" key="3">
    <source>
        <dbReference type="Pfam" id="PF01882"/>
    </source>
</evidence>
<dbReference type="Pfam" id="PF01882">
    <property type="entry name" value="DUF58"/>
    <property type="match status" value="1"/>
</dbReference>
<evidence type="ECO:0000313" key="4">
    <source>
        <dbReference type="EMBL" id="MFC3688429.1"/>
    </source>
</evidence>
<organism evidence="4 5">
    <name type="scientific">Aquipuribacter hungaricus</name>
    <dbReference type="NCBI Taxonomy" id="545624"/>
    <lineage>
        <taxon>Bacteria</taxon>
        <taxon>Bacillati</taxon>
        <taxon>Actinomycetota</taxon>
        <taxon>Actinomycetes</taxon>
        <taxon>Micrococcales</taxon>
        <taxon>Intrasporangiaceae</taxon>
        <taxon>Aquipuribacter</taxon>
    </lineage>
</organism>
<protein>
    <submittedName>
        <fullName evidence="4">DUF58 domain-containing protein</fullName>
    </submittedName>
</protein>
<dbReference type="RefSeq" id="WP_340295104.1">
    <property type="nucleotide sequence ID" value="NZ_JBBEOI010000206.1"/>
</dbReference>
<feature type="transmembrane region" description="Helical" evidence="2">
    <location>
        <begin position="43"/>
        <end position="66"/>
    </location>
</feature>
<sequence>MRLPDVRAAWSGLTSRGTSFLTAGVVALGCAVVLGQADLVRVAGLLALLPLVVVLVMASQTLHLAVTRSTEPPRGAVGEEVEVRVEVVNRSGRRTPVLLFEDQLPPGLQARTRVVLPPLRPAESARLSYRLLAARRGRYAVGPSRLLSVEPFGLVERTWEATVRDELLVRPRVHALTSVLPVRRTGRGGDSDLGGAGVVGDPDMSVREHRQGDDLRRVHWPTTARRGQLMVRPDQHPQDHNAVVLLDSRADGQRGEEDRSSLELLVSAAASVLVHAADLGQRVALLGDGEDPAPGSHDTAHRDDAADDPVEEALDRLAVVRPTGPGTLADAVEAVPRWNPSMLVALLGEVGPDDVEVLAGTARDAVRAAVVCRTTTWERLSPSRHRLLTDRHDAAVARLQDSGWRVATVEAGGSVVQAWESLERTGALA</sequence>
<keyword evidence="2" id="KW-0812">Transmembrane</keyword>
<dbReference type="PANTHER" id="PTHR34351:SF1">
    <property type="entry name" value="SLR1927 PROTEIN"/>
    <property type="match status" value="1"/>
</dbReference>